<reference evidence="1" key="1">
    <citation type="submission" date="2021-02" db="EMBL/GenBank/DDBJ databases">
        <title>First Annotated Genome of the Yellow-green Alga Tribonema minus.</title>
        <authorList>
            <person name="Mahan K.M."/>
        </authorList>
    </citation>
    <scope>NUCLEOTIDE SEQUENCE</scope>
    <source>
        <strain evidence="1">UTEX B ZZ1240</strain>
    </source>
</reference>
<sequence>MALRRSVLVAWRARACVSSSCRCAAGAARGPDTKIASRMTQARAGFHRLRPAMQQSGGAGSADGPPDDIPRQQAHMLYQLEALENTKWRDALRMLDDARAARLPLTPPMYAAALATLAASRQWSRGLELARTMLAEAHAPTEGGRADALECARGHARGLAPRELAPFLAELREMGLAPDAETYGAAAATAASRNAWAEAHALLQEMTRRGLVVDGRSAEDLLDGLVFAAATAERAEEARELWLEQTPEADAKLHTMLLELCSVLKEGGGED</sequence>
<protein>
    <recommendedName>
        <fullName evidence="3">Pentacotripeptide-repeat region of PRORP domain-containing protein</fullName>
    </recommendedName>
</protein>
<dbReference type="EMBL" id="JAFCMP010000001">
    <property type="protein sequence ID" value="KAG5193055.1"/>
    <property type="molecule type" value="Genomic_DNA"/>
</dbReference>
<comment type="caution">
    <text evidence="1">The sequence shown here is derived from an EMBL/GenBank/DDBJ whole genome shotgun (WGS) entry which is preliminary data.</text>
</comment>
<evidence type="ECO:0008006" key="3">
    <source>
        <dbReference type="Google" id="ProtNLM"/>
    </source>
</evidence>
<dbReference type="AlphaFoldDB" id="A0A835ZL99"/>
<dbReference type="Gene3D" id="1.25.40.10">
    <property type="entry name" value="Tetratricopeptide repeat domain"/>
    <property type="match status" value="1"/>
</dbReference>
<proteinExistence type="predicted"/>
<organism evidence="1 2">
    <name type="scientific">Tribonema minus</name>
    <dbReference type="NCBI Taxonomy" id="303371"/>
    <lineage>
        <taxon>Eukaryota</taxon>
        <taxon>Sar</taxon>
        <taxon>Stramenopiles</taxon>
        <taxon>Ochrophyta</taxon>
        <taxon>PX clade</taxon>
        <taxon>Xanthophyceae</taxon>
        <taxon>Tribonematales</taxon>
        <taxon>Tribonemataceae</taxon>
        <taxon>Tribonema</taxon>
    </lineage>
</organism>
<dbReference type="InterPro" id="IPR011990">
    <property type="entry name" value="TPR-like_helical_dom_sf"/>
</dbReference>
<evidence type="ECO:0000313" key="2">
    <source>
        <dbReference type="Proteomes" id="UP000664859"/>
    </source>
</evidence>
<evidence type="ECO:0000313" key="1">
    <source>
        <dbReference type="EMBL" id="KAG5193055.1"/>
    </source>
</evidence>
<keyword evidence="2" id="KW-1185">Reference proteome</keyword>
<dbReference type="Proteomes" id="UP000664859">
    <property type="component" value="Unassembled WGS sequence"/>
</dbReference>
<accession>A0A835ZL99</accession>
<gene>
    <name evidence="1" type="ORF">JKP88DRAFT_346415</name>
</gene>
<name>A0A835ZL99_9STRA</name>